<dbReference type="Proteomes" id="UP000076502">
    <property type="component" value="Unassembled WGS sequence"/>
</dbReference>
<protein>
    <submittedName>
        <fullName evidence="2">Uncharacterized protein</fullName>
    </submittedName>
</protein>
<sequence length="80" mass="9204">MPLPRSWRQEEGPIGDDKPPSCPAQERVNEREKNGDRHASRPAFTRVSAVNTYVYICTYISYTYIYTETYTPCGVWIATV</sequence>
<evidence type="ECO:0000313" key="2">
    <source>
        <dbReference type="EMBL" id="KZC13956.1"/>
    </source>
</evidence>
<evidence type="ECO:0000313" key="3">
    <source>
        <dbReference type="Proteomes" id="UP000076502"/>
    </source>
</evidence>
<gene>
    <name evidence="2" type="ORF">WN55_06307</name>
</gene>
<evidence type="ECO:0000256" key="1">
    <source>
        <dbReference type="SAM" id="MobiDB-lite"/>
    </source>
</evidence>
<dbReference type="EMBL" id="KQ435026">
    <property type="protein sequence ID" value="KZC13956.1"/>
    <property type="molecule type" value="Genomic_DNA"/>
</dbReference>
<reference evidence="2 3" key="1">
    <citation type="submission" date="2015-07" db="EMBL/GenBank/DDBJ databases">
        <title>The genome of Dufourea novaeangliae.</title>
        <authorList>
            <person name="Pan H."/>
            <person name="Kapheim K."/>
        </authorList>
    </citation>
    <scope>NUCLEOTIDE SEQUENCE [LARGE SCALE GENOMIC DNA]</scope>
    <source>
        <strain evidence="2">0120121106</strain>
        <tissue evidence="2">Whole body</tissue>
    </source>
</reference>
<feature type="compositionally biased region" description="Basic and acidic residues" evidence="1">
    <location>
        <begin position="27"/>
        <end position="39"/>
    </location>
</feature>
<feature type="region of interest" description="Disordered" evidence="1">
    <location>
        <begin position="1"/>
        <end position="40"/>
    </location>
</feature>
<accession>A0A154PPX5</accession>
<keyword evidence="3" id="KW-1185">Reference proteome</keyword>
<organism evidence="2 3">
    <name type="scientific">Dufourea novaeangliae</name>
    <name type="common">Sweat bee</name>
    <dbReference type="NCBI Taxonomy" id="178035"/>
    <lineage>
        <taxon>Eukaryota</taxon>
        <taxon>Metazoa</taxon>
        <taxon>Ecdysozoa</taxon>
        <taxon>Arthropoda</taxon>
        <taxon>Hexapoda</taxon>
        <taxon>Insecta</taxon>
        <taxon>Pterygota</taxon>
        <taxon>Neoptera</taxon>
        <taxon>Endopterygota</taxon>
        <taxon>Hymenoptera</taxon>
        <taxon>Apocrita</taxon>
        <taxon>Aculeata</taxon>
        <taxon>Apoidea</taxon>
        <taxon>Anthophila</taxon>
        <taxon>Halictidae</taxon>
        <taxon>Rophitinae</taxon>
        <taxon>Dufourea</taxon>
    </lineage>
</organism>
<name>A0A154PPX5_DUFNO</name>
<dbReference type="AlphaFoldDB" id="A0A154PPX5"/>
<proteinExistence type="predicted"/>
<feature type="compositionally biased region" description="Basic and acidic residues" evidence="1">
    <location>
        <begin position="7"/>
        <end position="19"/>
    </location>
</feature>